<accession>A0ACB8VV99</accession>
<evidence type="ECO:0000313" key="1">
    <source>
        <dbReference type="EMBL" id="KAI3359429.1"/>
    </source>
</evidence>
<gene>
    <name evidence="1" type="ORF">L3Q82_002936</name>
</gene>
<dbReference type="Proteomes" id="UP000831701">
    <property type="component" value="Chromosome 17"/>
</dbReference>
<sequence>MYLYGRHFTLRTDHQALTALLATTGSGHKPLRLYRWSERLQAYNFTTQFTPGRDNVVADLLSRATPCSALETAQDPQEPELILMLHTPLQGAVSLQELEAASAQDPVLTQLRTFIRGGWPTKVPEDLQPFCRVKAELSCWNDVCVARGLCTVIPSALRARVLTMVHEGHLGVVKVKQRCRGLVWWPGIDRDIETIRLACPVVRPAHPRLRRCSPCRGRQHRGPTSRWTSAVNSMASLSTSAFSWWPTTSTPSGPRCCPPVLSPPGWSPTSSPPCLLARLDVCEDTCVLMFLHTTHIVN</sequence>
<reference evidence="1" key="1">
    <citation type="submission" date="2022-04" db="EMBL/GenBank/DDBJ databases">
        <title>Jade perch genome.</title>
        <authorList>
            <person name="Chao B."/>
        </authorList>
    </citation>
    <scope>NUCLEOTIDE SEQUENCE</scope>
    <source>
        <strain evidence="1">CB-2022</strain>
    </source>
</reference>
<evidence type="ECO:0000313" key="2">
    <source>
        <dbReference type="Proteomes" id="UP000831701"/>
    </source>
</evidence>
<organism evidence="1 2">
    <name type="scientific">Scortum barcoo</name>
    <name type="common">barcoo grunter</name>
    <dbReference type="NCBI Taxonomy" id="214431"/>
    <lineage>
        <taxon>Eukaryota</taxon>
        <taxon>Metazoa</taxon>
        <taxon>Chordata</taxon>
        <taxon>Craniata</taxon>
        <taxon>Vertebrata</taxon>
        <taxon>Euteleostomi</taxon>
        <taxon>Actinopterygii</taxon>
        <taxon>Neopterygii</taxon>
        <taxon>Teleostei</taxon>
        <taxon>Neoteleostei</taxon>
        <taxon>Acanthomorphata</taxon>
        <taxon>Eupercaria</taxon>
        <taxon>Centrarchiformes</taxon>
        <taxon>Terapontoidei</taxon>
        <taxon>Terapontidae</taxon>
        <taxon>Scortum</taxon>
    </lineage>
</organism>
<protein>
    <submittedName>
        <fullName evidence="1">Uncharacterized protein</fullName>
    </submittedName>
</protein>
<keyword evidence="2" id="KW-1185">Reference proteome</keyword>
<name>A0ACB8VV99_9TELE</name>
<comment type="caution">
    <text evidence="1">The sequence shown here is derived from an EMBL/GenBank/DDBJ whole genome shotgun (WGS) entry which is preliminary data.</text>
</comment>
<proteinExistence type="predicted"/>
<dbReference type="EMBL" id="CM041547">
    <property type="protein sequence ID" value="KAI3359429.1"/>
    <property type="molecule type" value="Genomic_DNA"/>
</dbReference>